<dbReference type="InterPro" id="IPR039537">
    <property type="entry name" value="Retrotran_Ty1/copia-like"/>
</dbReference>
<proteinExistence type="predicted"/>
<gene>
    <name evidence="2" type="primary">POLX</name>
</gene>
<dbReference type="Pfam" id="PF00665">
    <property type="entry name" value="rve"/>
    <property type="match status" value="1"/>
</dbReference>
<protein>
    <submittedName>
        <fullName evidence="2">Retrovirus-related Pol polyprotein from transposon TNT 1-94</fullName>
    </submittedName>
</protein>
<dbReference type="GO" id="GO:0015074">
    <property type="term" value="P:DNA integration"/>
    <property type="evidence" value="ECO:0007669"/>
    <property type="project" value="InterPro"/>
</dbReference>
<dbReference type="EMBL" id="GAKP01002144">
    <property type="protein sequence ID" value="JAC56808.1"/>
    <property type="molecule type" value="Transcribed_RNA"/>
</dbReference>
<name>A0A034WSQ9_BACDO</name>
<dbReference type="InterPro" id="IPR012337">
    <property type="entry name" value="RNaseH-like_sf"/>
</dbReference>
<dbReference type="AlphaFoldDB" id="A0A034WSQ9"/>
<evidence type="ECO:0000259" key="1">
    <source>
        <dbReference type="PROSITE" id="PS50994"/>
    </source>
</evidence>
<dbReference type="Gene3D" id="3.30.420.10">
    <property type="entry name" value="Ribonuclease H-like superfamily/Ribonuclease H"/>
    <property type="match status" value="1"/>
</dbReference>
<sequence length="165" mass="19121">MKLTKNKMVFGIENVKFADSTQCKTCMKSKIHTQPFPAASDTDVCGPFEKRSLGGSSYFLTFIDDMSRRIFTFFLKSKDEVFENFVTFKKMVECQIGRKIKVLRSDNGREYINKRFDDFLKQQGVTRQLTVPYIPQQYGVAEQVNRTLVEMTRSLLVHSNMPAFL</sequence>
<organism evidence="2">
    <name type="scientific">Bactrocera dorsalis</name>
    <name type="common">Oriental fruit fly</name>
    <name type="synonym">Dacus dorsalis</name>
    <dbReference type="NCBI Taxonomy" id="27457"/>
    <lineage>
        <taxon>Eukaryota</taxon>
        <taxon>Metazoa</taxon>
        <taxon>Ecdysozoa</taxon>
        <taxon>Arthropoda</taxon>
        <taxon>Hexapoda</taxon>
        <taxon>Insecta</taxon>
        <taxon>Pterygota</taxon>
        <taxon>Neoptera</taxon>
        <taxon>Endopterygota</taxon>
        <taxon>Diptera</taxon>
        <taxon>Brachycera</taxon>
        <taxon>Muscomorpha</taxon>
        <taxon>Tephritoidea</taxon>
        <taxon>Tephritidae</taxon>
        <taxon>Bactrocera</taxon>
        <taxon>Bactrocera</taxon>
    </lineage>
</organism>
<feature type="domain" description="Integrase catalytic" evidence="1">
    <location>
        <begin position="31"/>
        <end position="165"/>
    </location>
</feature>
<dbReference type="PROSITE" id="PS50994">
    <property type="entry name" value="INTEGRASE"/>
    <property type="match status" value="1"/>
</dbReference>
<dbReference type="OrthoDB" id="8025968at2759"/>
<reference evidence="2" key="1">
    <citation type="journal article" date="2014" name="BMC Genomics">
        <title>Characterizing the developmental transcriptome of the oriental fruit fly, Bactrocera dorsalis (Diptera: Tephritidae) through comparative genomic analysis with Drosophila melanogaster utilizing modENCODE datasets.</title>
        <authorList>
            <person name="Geib S.M."/>
            <person name="Calla B."/>
            <person name="Hall B."/>
            <person name="Hou S."/>
            <person name="Manoukis N.C."/>
        </authorList>
    </citation>
    <scope>NUCLEOTIDE SEQUENCE</scope>
    <source>
        <strain evidence="2">Punador</strain>
    </source>
</reference>
<dbReference type="GO" id="GO:0003676">
    <property type="term" value="F:nucleic acid binding"/>
    <property type="evidence" value="ECO:0007669"/>
    <property type="project" value="InterPro"/>
</dbReference>
<dbReference type="PANTHER" id="PTHR42648:SF28">
    <property type="entry name" value="TRANSPOSON-ENCODED PROTEIN WITH RIBONUCLEASE H-LIKE AND RETROVIRUS ZINC FINGER-LIKE DOMAINS"/>
    <property type="match status" value="1"/>
</dbReference>
<dbReference type="PANTHER" id="PTHR42648">
    <property type="entry name" value="TRANSPOSASE, PUTATIVE-RELATED"/>
    <property type="match status" value="1"/>
</dbReference>
<evidence type="ECO:0000313" key="2">
    <source>
        <dbReference type="EMBL" id="JAC56808.1"/>
    </source>
</evidence>
<accession>A0A034WSQ9</accession>
<dbReference type="InterPro" id="IPR001584">
    <property type="entry name" value="Integrase_cat-core"/>
</dbReference>
<dbReference type="SUPFAM" id="SSF53098">
    <property type="entry name" value="Ribonuclease H-like"/>
    <property type="match status" value="1"/>
</dbReference>
<dbReference type="InterPro" id="IPR036397">
    <property type="entry name" value="RNaseH_sf"/>
</dbReference>